<proteinExistence type="predicted"/>
<evidence type="ECO:0000313" key="4">
    <source>
        <dbReference type="Proteomes" id="UP000324222"/>
    </source>
</evidence>
<evidence type="ECO:0000256" key="1">
    <source>
        <dbReference type="SAM" id="MobiDB-lite"/>
    </source>
</evidence>
<reference evidence="3 4" key="1">
    <citation type="submission" date="2019-05" db="EMBL/GenBank/DDBJ databases">
        <title>Another draft genome of Portunus trituberculatus and its Hox gene families provides insights of decapod evolution.</title>
        <authorList>
            <person name="Jeong J.-H."/>
            <person name="Song I."/>
            <person name="Kim S."/>
            <person name="Choi T."/>
            <person name="Kim D."/>
            <person name="Ryu S."/>
            <person name="Kim W."/>
        </authorList>
    </citation>
    <scope>NUCLEOTIDE SEQUENCE [LARGE SCALE GENOMIC DNA]</scope>
    <source>
        <tissue evidence="3">Muscle</tissue>
    </source>
</reference>
<gene>
    <name evidence="3" type="ORF">E2C01_000654</name>
</gene>
<feature type="chain" id="PRO_5022820564" evidence="2">
    <location>
        <begin position="32"/>
        <end position="164"/>
    </location>
</feature>
<dbReference type="AlphaFoldDB" id="A0A5B7CEP1"/>
<keyword evidence="2" id="KW-0732">Signal</keyword>
<dbReference type="EMBL" id="VSRR010000016">
    <property type="protein sequence ID" value="MPC08082.1"/>
    <property type="molecule type" value="Genomic_DNA"/>
</dbReference>
<dbReference type="Proteomes" id="UP000324222">
    <property type="component" value="Unassembled WGS sequence"/>
</dbReference>
<feature type="signal peptide" evidence="2">
    <location>
        <begin position="1"/>
        <end position="31"/>
    </location>
</feature>
<sequence length="164" mass="18985">MWDRIWRNTPNFHQLRAGWTVLLAALRFSLPNPSALRPRLSLHQDSSDKWQQATRKEKHFTPRRTALTSSPASCGSDEERRRSQHRSHTPLAACTHPPPQLQRRSSLSAVPVGLCSRPRNLRRGEKHRNVIGTVTEEEEEEEEEKSVWVLLQLVRKGVKVVRYV</sequence>
<evidence type="ECO:0000256" key="2">
    <source>
        <dbReference type="SAM" id="SignalP"/>
    </source>
</evidence>
<organism evidence="3 4">
    <name type="scientific">Portunus trituberculatus</name>
    <name type="common">Swimming crab</name>
    <name type="synonym">Neptunus trituberculatus</name>
    <dbReference type="NCBI Taxonomy" id="210409"/>
    <lineage>
        <taxon>Eukaryota</taxon>
        <taxon>Metazoa</taxon>
        <taxon>Ecdysozoa</taxon>
        <taxon>Arthropoda</taxon>
        <taxon>Crustacea</taxon>
        <taxon>Multicrustacea</taxon>
        <taxon>Malacostraca</taxon>
        <taxon>Eumalacostraca</taxon>
        <taxon>Eucarida</taxon>
        <taxon>Decapoda</taxon>
        <taxon>Pleocyemata</taxon>
        <taxon>Brachyura</taxon>
        <taxon>Eubrachyura</taxon>
        <taxon>Portunoidea</taxon>
        <taxon>Portunidae</taxon>
        <taxon>Portuninae</taxon>
        <taxon>Portunus</taxon>
    </lineage>
</organism>
<accession>A0A5B7CEP1</accession>
<protein>
    <submittedName>
        <fullName evidence="3">Uncharacterized protein</fullName>
    </submittedName>
</protein>
<evidence type="ECO:0000313" key="3">
    <source>
        <dbReference type="EMBL" id="MPC08082.1"/>
    </source>
</evidence>
<name>A0A5B7CEP1_PORTR</name>
<keyword evidence="4" id="KW-1185">Reference proteome</keyword>
<comment type="caution">
    <text evidence="3">The sequence shown here is derived from an EMBL/GenBank/DDBJ whole genome shotgun (WGS) entry which is preliminary data.</text>
</comment>
<feature type="region of interest" description="Disordered" evidence="1">
    <location>
        <begin position="39"/>
        <end position="108"/>
    </location>
</feature>